<dbReference type="Proteomes" id="UP000649739">
    <property type="component" value="Unassembled WGS sequence"/>
</dbReference>
<evidence type="ECO:0000256" key="3">
    <source>
        <dbReference type="SAM" id="Phobius"/>
    </source>
</evidence>
<proteinExistence type="inferred from homology"/>
<dbReference type="CDD" id="cd07814">
    <property type="entry name" value="SRPBCC_CalC_Aha1-like"/>
    <property type="match status" value="1"/>
</dbReference>
<keyword evidence="3" id="KW-0812">Transmembrane</keyword>
<keyword evidence="3" id="KW-0472">Membrane</keyword>
<feature type="transmembrane region" description="Helical" evidence="3">
    <location>
        <begin position="308"/>
        <end position="332"/>
    </location>
</feature>
<accession>A0A8J3B9T8</accession>
<dbReference type="AlphaFoldDB" id="A0A8J3B9T8"/>
<dbReference type="SUPFAM" id="SSF55961">
    <property type="entry name" value="Bet v1-like"/>
    <property type="match status" value="1"/>
</dbReference>
<keyword evidence="6" id="KW-1185">Reference proteome</keyword>
<gene>
    <name evidence="5" type="ORF">GCM10010123_39810</name>
</gene>
<feature type="domain" description="CBM2" evidence="4">
    <location>
        <begin position="426"/>
        <end position="518"/>
    </location>
</feature>
<protein>
    <recommendedName>
        <fullName evidence="4">CBM2 domain-containing protein</fullName>
    </recommendedName>
</protein>
<feature type="compositionally biased region" description="Gly residues" evidence="2">
    <location>
        <begin position="348"/>
        <end position="357"/>
    </location>
</feature>
<keyword evidence="3" id="KW-1133">Transmembrane helix</keyword>
<dbReference type="InterPro" id="IPR001919">
    <property type="entry name" value="CBD2"/>
</dbReference>
<dbReference type="InterPro" id="IPR023393">
    <property type="entry name" value="START-like_dom_sf"/>
</dbReference>
<dbReference type="Pfam" id="PF08327">
    <property type="entry name" value="AHSA1"/>
    <property type="match status" value="1"/>
</dbReference>
<name>A0A8J3B9T8_9ACTN</name>
<dbReference type="GO" id="GO:0030247">
    <property type="term" value="F:polysaccharide binding"/>
    <property type="evidence" value="ECO:0007669"/>
    <property type="project" value="InterPro"/>
</dbReference>
<dbReference type="InterPro" id="IPR013538">
    <property type="entry name" value="ASHA1/2-like_C"/>
</dbReference>
<dbReference type="Pfam" id="PF00553">
    <property type="entry name" value="CBM_2"/>
    <property type="match status" value="1"/>
</dbReference>
<evidence type="ECO:0000313" key="6">
    <source>
        <dbReference type="Proteomes" id="UP000649739"/>
    </source>
</evidence>
<reference evidence="5" key="2">
    <citation type="submission" date="2020-09" db="EMBL/GenBank/DDBJ databases">
        <authorList>
            <person name="Sun Q."/>
            <person name="Ohkuma M."/>
        </authorList>
    </citation>
    <scope>NUCLEOTIDE SEQUENCE</scope>
    <source>
        <strain evidence="5">JCM 3090</strain>
    </source>
</reference>
<feature type="compositionally biased region" description="Low complexity" evidence="2">
    <location>
        <begin position="261"/>
        <end position="272"/>
    </location>
</feature>
<organism evidence="5 6">
    <name type="scientific">Pilimelia anulata</name>
    <dbReference type="NCBI Taxonomy" id="53371"/>
    <lineage>
        <taxon>Bacteria</taxon>
        <taxon>Bacillati</taxon>
        <taxon>Actinomycetota</taxon>
        <taxon>Actinomycetes</taxon>
        <taxon>Micromonosporales</taxon>
        <taxon>Micromonosporaceae</taxon>
        <taxon>Pilimelia</taxon>
    </lineage>
</organism>
<dbReference type="InterPro" id="IPR012291">
    <property type="entry name" value="CBM2_carb-bd_dom_sf"/>
</dbReference>
<feature type="region of interest" description="Disordered" evidence="2">
    <location>
        <begin position="217"/>
        <end position="301"/>
    </location>
</feature>
<feature type="region of interest" description="Disordered" evidence="2">
    <location>
        <begin position="348"/>
        <end position="425"/>
    </location>
</feature>
<feature type="compositionally biased region" description="Low complexity" evidence="2">
    <location>
        <begin position="411"/>
        <end position="423"/>
    </location>
</feature>
<feature type="compositionally biased region" description="Acidic residues" evidence="2">
    <location>
        <begin position="223"/>
        <end position="237"/>
    </location>
</feature>
<dbReference type="SMART" id="SM00637">
    <property type="entry name" value="CBD_II"/>
    <property type="match status" value="1"/>
</dbReference>
<feature type="compositionally biased region" description="Gly residues" evidence="2">
    <location>
        <begin position="521"/>
        <end position="530"/>
    </location>
</feature>
<feature type="compositionally biased region" description="Low complexity" evidence="2">
    <location>
        <begin position="369"/>
        <end position="381"/>
    </location>
</feature>
<dbReference type="EMBL" id="BMQB01000010">
    <property type="protein sequence ID" value="GGK05885.1"/>
    <property type="molecule type" value="Genomic_DNA"/>
</dbReference>
<dbReference type="GO" id="GO:0004553">
    <property type="term" value="F:hydrolase activity, hydrolyzing O-glycosyl compounds"/>
    <property type="evidence" value="ECO:0007669"/>
    <property type="project" value="InterPro"/>
</dbReference>
<dbReference type="Gene3D" id="2.60.40.290">
    <property type="match status" value="1"/>
</dbReference>
<evidence type="ECO:0000256" key="2">
    <source>
        <dbReference type="SAM" id="MobiDB-lite"/>
    </source>
</evidence>
<feature type="compositionally biased region" description="Basic and acidic residues" evidence="2">
    <location>
        <begin position="548"/>
        <end position="563"/>
    </location>
</feature>
<reference evidence="5" key="1">
    <citation type="journal article" date="2014" name="Int. J. Syst. Evol. Microbiol.">
        <title>Complete genome sequence of Corynebacterium casei LMG S-19264T (=DSM 44701T), isolated from a smear-ripened cheese.</title>
        <authorList>
            <consortium name="US DOE Joint Genome Institute (JGI-PGF)"/>
            <person name="Walter F."/>
            <person name="Albersmeier A."/>
            <person name="Kalinowski J."/>
            <person name="Ruckert C."/>
        </authorList>
    </citation>
    <scope>NUCLEOTIDE SEQUENCE</scope>
    <source>
        <strain evidence="5">JCM 3090</strain>
    </source>
</reference>
<dbReference type="Gene3D" id="3.30.530.20">
    <property type="match status" value="1"/>
</dbReference>
<evidence type="ECO:0000259" key="4">
    <source>
        <dbReference type="SMART" id="SM00637"/>
    </source>
</evidence>
<comment type="similarity">
    <text evidence="1">Belongs to the AHA1 family.</text>
</comment>
<evidence type="ECO:0000256" key="1">
    <source>
        <dbReference type="ARBA" id="ARBA00006817"/>
    </source>
</evidence>
<dbReference type="InterPro" id="IPR008965">
    <property type="entry name" value="CBM2/CBM3_carb-bd_dom_sf"/>
</dbReference>
<comment type="caution">
    <text evidence="5">The sequence shown here is derived from an EMBL/GenBank/DDBJ whole genome shotgun (WGS) entry which is preliminary data.</text>
</comment>
<evidence type="ECO:0000313" key="5">
    <source>
        <dbReference type="EMBL" id="GGK05885.1"/>
    </source>
</evidence>
<sequence>MAEIVIDTALRHPPDRVWRALTDPSVLSAWFMATDAAPTPGGNCTFTPHGLAGFAGPIAVEVRQFVAPRLLVLAWKEDAAQSSVTWEITPSDDGCTLSLRQNGFFGVQGFDRQADLRQTYALLLRTRLPAMLERLASGLTAPVPVWALGPAAVPAGAGAADEPGEESAALALAARRGGRVEDFGGLTDTGYGLGISPRADAVPPLAWRMAAVAAADAEPYPDPADDDRPEPADDGFADEGFGQPADPYAADDGLEPPSDPYGPADPYAAAPGQWTNGPWVEPTTGGRGEPAPEPAAPAPNLHRERRRYAVVGAGIGAVLAVSATAGALFFAAPGLLSSLGAAGGPDGRPVAGSGGVGRAEVSTDPSGLTGRRPTPAAAPSTGGAGAGGPQPGNPDPRPHRPDPTRPGPDPGNGRPDPGNGRPRVTFGAAYHTEGRRTEVMVGNLTDNPATGWRVVITLSEEVEVKDVRNATATVDGNRVEFRSRGNEAVPANDAVAFRFTLRGRGVEIAGCTVNGAPCQAGEGGEPGGRGRYAYTDAPREGVTGFDSVRGDRGSEPRKPTSSR</sequence>
<dbReference type="SUPFAM" id="SSF49384">
    <property type="entry name" value="Carbohydrate-binding domain"/>
    <property type="match status" value="1"/>
</dbReference>
<feature type="region of interest" description="Disordered" evidence="2">
    <location>
        <begin position="518"/>
        <end position="563"/>
    </location>
</feature>
<dbReference type="GO" id="GO:0005975">
    <property type="term" value="P:carbohydrate metabolic process"/>
    <property type="evidence" value="ECO:0007669"/>
    <property type="project" value="InterPro"/>
</dbReference>